<dbReference type="CDD" id="cd00180">
    <property type="entry name" value="PKc"/>
    <property type="match status" value="1"/>
</dbReference>
<dbReference type="SUPFAM" id="SSF56112">
    <property type="entry name" value="Protein kinase-like (PK-like)"/>
    <property type="match status" value="1"/>
</dbReference>
<gene>
    <name evidence="4" type="ORF">SLS56_009444</name>
</gene>
<dbReference type="InterPro" id="IPR011009">
    <property type="entry name" value="Kinase-like_dom_sf"/>
</dbReference>
<dbReference type="SMART" id="SM00220">
    <property type="entry name" value="S_TKc"/>
    <property type="match status" value="1"/>
</dbReference>
<dbReference type="InterPro" id="IPR000719">
    <property type="entry name" value="Prot_kinase_dom"/>
</dbReference>
<organism evidence="4 5">
    <name type="scientific">Neofusicoccum ribis</name>
    <dbReference type="NCBI Taxonomy" id="45134"/>
    <lineage>
        <taxon>Eukaryota</taxon>
        <taxon>Fungi</taxon>
        <taxon>Dikarya</taxon>
        <taxon>Ascomycota</taxon>
        <taxon>Pezizomycotina</taxon>
        <taxon>Dothideomycetes</taxon>
        <taxon>Dothideomycetes incertae sedis</taxon>
        <taxon>Botryosphaeriales</taxon>
        <taxon>Botryosphaeriaceae</taxon>
        <taxon>Neofusicoccum</taxon>
    </lineage>
</organism>
<proteinExistence type="predicted"/>
<dbReference type="PROSITE" id="PS50297">
    <property type="entry name" value="ANK_REP_REGION"/>
    <property type="match status" value="1"/>
</dbReference>
<dbReference type="SMART" id="SM00248">
    <property type="entry name" value="ANK"/>
    <property type="match status" value="4"/>
</dbReference>
<evidence type="ECO:0000313" key="5">
    <source>
        <dbReference type="Proteomes" id="UP001521116"/>
    </source>
</evidence>
<dbReference type="PROSITE" id="PS50088">
    <property type="entry name" value="ANK_REPEAT"/>
    <property type="match status" value="1"/>
</dbReference>
<feature type="repeat" description="ANK" evidence="1">
    <location>
        <begin position="803"/>
        <end position="832"/>
    </location>
</feature>
<dbReference type="Gene3D" id="3.10.490.10">
    <property type="entry name" value="Gamma-glutamyl cyclotransferase-like"/>
    <property type="match status" value="1"/>
</dbReference>
<dbReference type="PROSITE" id="PS50011">
    <property type="entry name" value="PROTEIN_KINASE_DOM"/>
    <property type="match status" value="1"/>
</dbReference>
<reference evidence="4 5" key="1">
    <citation type="submission" date="2024-02" db="EMBL/GenBank/DDBJ databases">
        <title>De novo assembly and annotation of 12 fungi associated with fruit tree decline syndrome in Ontario, Canada.</title>
        <authorList>
            <person name="Sulman M."/>
            <person name="Ellouze W."/>
            <person name="Ilyukhin E."/>
        </authorList>
    </citation>
    <scope>NUCLEOTIDE SEQUENCE [LARGE SCALE GENOMIC DNA]</scope>
    <source>
        <strain evidence="4 5">M1-105</strain>
    </source>
</reference>
<feature type="region of interest" description="Disordered" evidence="2">
    <location>
        <begin position="391"/>
        <end position="430"/>
    </location>
</feature>
<evidence type="ECO:0000313" key="4">
    <source>
        <dbReference type="EMBL" id="KAL1620833.1"/>
    </source>
</evidence>
<evidence type="ECO:0000256" key="1">
    <source>
        <dbReference type="PROSITE-ProRule" id="PRU00023"/>
    </source>
</evidence>
<dbReference type="InterPro" id="IPR002110">
    <property type="entry name" value="Ankyrin_rpt"/>
</dbReference>
<dbReference type="InterPro" id="IPR036770">
    <property type="entry name" value="Ankyrin_rpt-contain_sf"/>
</dbReference>
<evidence type="ECO:0000259" key="3">
    <source>
        <dbReference type="PROSITE" id="PS50011"/>
    </source>
</evidence>
<dbReference type="Pfam" id="PF12796">
    <property type="entry name" value="Ank_2"/>
    <property type="match status" value="1"/>
</dbReference>
<dbReference type="PANTHER" id="PTHR44167">
    <property type="entry name" value="OVARIAN-SPECIFIC SERINE/THREONINE-PROTEIN KINASE LOK-RELATED"/>
    <property type="match status" value="1"/>
</dbReference>
<protein>
    <recommendedName>
        <fullName evidence="3">Protein kinase domain-containing protein</fullName>
    </recommendedName>
</protein>
<dbReference type="Pfam" id="PF00069">
    <property type="entry name" value="Pkinase"/>
    <property type="match status" value="1"/>
</dbReference>
<dbReference type="PANTHER" id="PTHR44167:SF24">
    <property type="entry name" value="SERINE_THREONINE-PROTEIN KINASE CHK2"/>
    <property type="match status" value="1"/>
</dbReference>
<dbReference type="EMBL" id="JAJVDC020000160">
    <property type="protein sequence ID" value="KAL1620833.1"/>
    <property type="molecule type" value="Genomic_DNA"/>
</dbReference>
<accession>A0ABR3SI51</accession>
<dbReference type="Gene3D" id="1.25.40.20">
    <property type="entry name" value="Ankyrin repeat-containing domain"/>
    <property type="match status" value="1"/>
</dbReference>
<keyword evidence="1" id="KW-0040">ANK repeat</keyword>
<evidence type="ECO:0000256" key="2">
    <source>
        <dbReference type="SAM" id="MobiDB-lite"/>
    </source>
</evidence>
<comment type="caution">
    <text evidence="4">The sequence shown here is derived from an EMBL/GenBank/DDBJ whole genome shotgun (WGS) entry which is preliminary data.</text>
</comment>
<feature type="compositionally biased region" description="Basic and acidic residues" evidence="2">
    <location>
        <begin position="418"/>
        <end position="430"/>
    </location>
</feature>
<feature type="compositionally biased region" description="Polar residues" evidence="2">
    <location>
        <begin position="403"/>
        <end position="417"/>
    </location>
</feature>
<keyword evidence="5" id="KW-1185">Reference proteome</keyword>
<feature type="domain" description="Protein kinase" evidence="3">
    <location>
        <begin position="69"/>
        <end position="345"/>
    </location>
</feature>
<dbReference type="SUPFAM" id="SSF48403">
    <property type="entry name" value="Ankyrin repeat"/>
    <property type="match status" value="1"/>
</dbReference>
<sequence length="1015" mass="114497">MECFVKERLTDHYIPYTRGNLPKSIKGTDRAKFLELQMKVLLQEDLKNLEIRGAQHLHCEVEDQVSSQFESIEILGNGAFGTVDRIMSRTTLEEFARKRIHRTSNHVRDKRAIDAFENELQALKVLDHKHLVELISTYTDPTSVGLIMKPVADMDLESYLRSDQPLAKRKACMRPFFGCLANALRYLHDNNTRHKDIKAKNILVKGKDVYFTDFGTARRWNGDGNGSTSGPNPARTPRYCAPEVANHDRRDTASDMWSLGCVFLEMATVLGGRTVDDMKAFYESYGTRSSQYWYNPDATSEWIERIRYDYKSSEDGIVLQWVQWMLNPNPRDRPDSHQLLSEILYHEGETTFICSTCMCENDFGFSKKAQQEDLERSAPYSHIEETDITHVTSKTFDEDSENITRQQPSDQKSQAHINENEKANEVPELKTEKKTVRFIEQVETPHNTPNTPVVTDRRFVLLSANRRPEPTTEEPEEKYEDTEEDLLNLTVPDALQKPSVEHDSFSIPRSTFVPSYVLASSNRFTRQEVSLSDYRGRKNLFVYGRFMFPSVLRAIAAKSINGEYSKMHQRRLFPTSDDWVKIDKSLKHAAEAMTPAALHGYDRWKPEGIDCAVLQESKASKAVAKEITLSGYPKPPTQPGRVQGFLIRGLTDEALRYLDLLLTRERALLKRLRFRANENPEDDHNGNKVLMRRREVSTQIRLKCGRLETVQADTYVWNDDAYGLCAAWDPERFIQGPGLRSLSTCAKDWTTEERELASTMRIDYVLPGDILCSHVLKNQPDLVASLLSKSRVDPDAPCRVFGTALQAAASLGDDDVVNLLLDYGADADGRGGRYGSPLMASAVGSRKAVTKILLKERADIFVDGGRYVSPLYQAVGHSDWAIAQLLLDNGAWLYEGYEELLDLAAEMRDSDMKRLLVDYDVQNIHRRLPAYANIPLRSSGVPNTSGSLGGVVLSEIWALCGKSGSWKGVKGVQVARAALEAVGPQGMEPGLGAILTAAEGDQRGNRRTATEVGRE</sequence>
<dbReference type="Gene3D" id="1.10.510.10">
    <property type="entry name" value="Transferase(Phosphotransferase) domain 1"/>
    <property type="match status" value="1"/>
</dbReference>
<name>A0ABR3SI51_9PEZI</name>
<dbReference type="Proteomes" id="UP001521116">
    <property type="component" value="Unassembled WGS sequence"/>
</dbReference>